<sequence length="300" mass="32000">MSIFGVDYAWGRPGPAALKKAGAKFACRYLSHDTTGKNLTRAEADQLSGAGIWLVVVWETTANRALSGRSGGEADARDAAAQAARCGMPDDRPIYFAVDWDATSGQQSTINAYLDGAASVLGRDRVGLYAGYGPVSRAFDAKKITYGWQTYAWSGGRWDSRAQLQQYSNDHEINGVGCDYDRAVADDYGQWKVGESPMALSNDDLKKIRDIVWNTDTAPAPSGSSADNPTWRHVNIIRDTYSSVQQVKAAVAELAQQSGGDPAEAARLVLAGLPPESIAAAIPDEVAGQVLAGLQARLEG</sequence>
<dbReference type="RefSeq" id="WP_131760450.1">
    <property type="nucleotide sequence ID" value="NZ_CAACUY010000116.1"/>
</dbReference>
<accession>A0ABW2XWC9</accession>
<gene>
    <name evidence="2" type="ORF">ACFQZM_38510</name>
</gene>
<dbReference type="Gene3D" id="3.20.20.80">
    <property type="entry name" value="Glycosidases"/>
    <property type="match status" value="1"/>
</dbReference>
<keyword evidence="2" id="KW-0378">Hydrolase</keyword>
<dbReference type="GO" id="GO:0016787">
    <property type="term" value="F:hydrolase activity"/>
    <property type="evidence" value="ECO:0007669"/>
    <property type="project" value="UniProtKB-KW"/>
</dbReference>
<dbReference type="Pfam" id="PF08924">
    <property type="entry name" value="Rv2525c_GlyHyd-like"/>
    <property type="match status" value="1"/>
</dbReference>
<dbReference type="EMBL" id="JBHTGP010000018">
    <property type="protein sequence ID" value="MFD0690434.1"/>
    <property type="molecule type" value="Genomic_DNA"/>
</dbReference>
<evidence type="ECO:0000259" key="1">
    <source>
        <dbReference type="Pfam" id="PF08924"/>
    </source>
</evidence>
<dbReference type="InterPro" id="IPR017853">
    <property type="entry name" value="GH"/>
</dbReference>
<name>A0ABW2XWC9_9ACTN</name>
<dbReference type="SUPFAM" id="SSF51445">
    <property type="entry name" value="(Trans)glycosidases"/>
    <property type="match status" value="1"/>
</dbReference>
<protein>
    <submittedName>
        <fullName evidence="2">Glycoside hydrolase domain-containing protein</fullName>
    </submittedName>
</protein>
<dbReference type="InterPro" id="IPR015020">
    <property type="entry name" value="Rv2525c-like_Glyco_Hydro-like"/>
</dbReference>
<dbReference type="Proteomes" id="UP001597063">
    <property type="component" value="Unassembled WGS sequence"/>
</dbReference>
<comment type="caution">
    <text evidence="2">The sequence shown here is derived from an EMBL/GenBank/DDBJ whole genome shotgun (WGS) entry which is preliminary data.</text>
</comment>
<evidence type="ECO:0000313" key="3">
    <source>
        <dbReference type="Proteomes" id="UP001597063"/>
    </source>
</evidence>
<keyword evidence="3" id="KW-1185">Reference proteome</keyword>
<proteinExistence type="predicted"/>
<reference evidence="3" key="1">
    <citation type="journal article" date="2019" name="Int. J. Syst. Evol. Microbiol.">
        <title>The Global Catalogue of Microorganisms (GCM) 10K type strain sequencing project: providing services to taxonomists for standard genome sequencing and annotation.</title>
        <authorList>
            <consortium name="The Broad Institute Genomics Platform"/>
            <consortium name="The Broad Institute Genome Sequencing Center for Infectious Disease"/>
            <person name="Wu L."/>
            <person name="Ma J."/>
        </authorList>
    </citation>
    <scope>NUCLEOTIDE SEQUENCE [LARGE SCALE GENOMIC DNA]</scope>
    <source>
        <strain evidence="3">JCM 9371</strain>
    </source>
</reference>
<evidence type="ECO:0000313" key="2">
    <source>
        <dbReference type="EMBL" id="MFD0690434.1"/>
    </source>
</evidence>
<organism evidence="2 3">
    <name type="scientific">Actinomadura fibrosa</name>
    <dbReference type="NCBI Taxonomy" id="111802"/>
    <lineage>
        <taxon>Bacteria</taxon>
        <taxon>Bacillati</taxon>
        <taxon>Actinomycetota</taxon>
        <taxon>Actinomycetes</taxon>
        <taxon>Streptosporangiales</taxon>
        <taxon>Thermomonosporaceae</taxon>
        <taxon>Actinomadura</taxon>
    </lineage>
</organism>
<feature type="domain" description="Rv2525c-like glycoside hydrolase-like" evidence="1">
    <location>
        <begin position="16"/>
        <end position="175"/>
    </location>
</feature>